<reference evidence="3" key="1">
    <citation type="submission" date="2017-02" db="UniProtKB">
        <authorList>
            <consortium name="WormBaseParasite"/>
        </authorList>
    </citation>
    <scope>IDENTIFICATION</scope>
</reference>
<proteinExistence type="predicted"/>
<accession>A0A0R3QH82</accession>
<evidence type="ECO:0000313" key="1">
    <source>
        <dbReference type="EMBL" id="VDO17572.1"/>
    </source>
</evidence>
<evidence type="ECO:0000313" key="3">
    <source>
        <dbReference type="WBParaSite" id="BTMF_0000574401-mRNA-1"/>
    </source>
</evidence>
<gene>
    <name evidence="1" type="ORF">BTMF_LOCUS5014</name>
</gene>
<organism evidence="3">
    <name type="scientific">Brugia timori</name>
    <dbReference type="NCBI Taxonomy" id="42155"/>
    <lineage>
        <taxon>Eukaryota</taxon>
        <taxon>Metazoa</taxon>
        <taxon>Ecdysozoa</taxon>
        <taxon>Nematoda</taxon>
        <taxon>Chromadorea</taxon>
        <taxon>Rhabditida</taxon>
        <taxon>Spirurina</taxon>
        <taxon>Spiruromorpha</taxon>
        <taxon>Filarioidea</taxon>
        <taxon>Onchocercidae</taxon>
        <taxon>Brugia</taxon>
    </lineage>
</organism>
<dbReference type="EMBL" id="UZAG01005192">
    <property type="protein sequence ID" value="VDO17572.1"/>
    <property type="molecule type" value="Genomic_DNA"/>
</dbReference>
<name>A0A0R3QH82_9BILA</name>
<protein>
    <submittedName>
        <fullName evidence="3">Transposase</fullName>
    </submittedName>
</protein>
<keyword evidence="2" id="KW-1185">Reference proteome</keyword>
<sequence length="131" mass="15131">MRRCMVSRFGFTNGNVAQRGRRPILELHGSLHQVRCACWVERTSALTTENVMALSRHQDSAADLRVEENAGASYARRLTAISVSNRRYSELMAAVRTKVWRRTTGCQWRRMIESRRDAVTLLRLRQLRVKG</sequence>
<dbReference type="WBParaSite" id="BTMF_0000574401-mRNA-1">
    <property type="protein sequence ID" value="BTMF_0000574401-mRNA-1"/>
    <property type="gene ID" value="BTMF_0000574401"/>
</dbReference>
<dbReference type="AlphaFoldDB" id="A0A0R3QH82"/>
<evidence type="ECO:0000313" key="2">
    <source>
        <dbReference type="Proteomes" id="UP000280834"/>
    </source>
</evidence>
<dbReference type="Proteomes" id="UP000280834">
    <property type="component" value="Unassembled WGS sequence"/>
</dbReference>
<reference evidence="1 2" key="2">
    <citation type="submission" date="2018-11" db="EMBL/GenBank/DDBJ databases">
        <authorList>
            <consortium name="Pathogen Informatics"/>
        </authorList>
    </citation>
    <scope>NUCLEOTIDE SEQUENCE [LARGE SCALE GENOMIC DNA]</scope>
</reference>